<feature type="transmembrane region" description="Helical" evidence="1">
    <location>
        <begin position="111"/>
        <end position="137"/>
    </location>
</feature>
<evidence type="ECO:0000256" key="1">
    <source>
        <dbReference type="SAM" id="Phobius"/>
    </source>
</evidence>
<dbReference type="OrthoDB" id="2448731at2"/>
<keyword evidence="1" id="KW-0472">Membrane</keyword>
<evidence type="ECO:0000313" key="2">
    <source>
        <dbReference type="EMBL" id="VDC19086.1"/>
    </source>
</evidence>
<feature type="transmembrane region" description="Helical" evidence="1">
    <location>
        <begin position="157"/>
        <end position="181"/>
    </location>
</feature>
<evidence type="ECO:0000313" key="3">
    <source>
        <dbReference type="Proteomes" id="UP000270468"/>
    </source>
</evidence>
<proteinExistence type="predicted"/>
<dbReference type="Proteomes" id="UP000270468">
    <property type="component" value="Unassembled WGS sequence"/>
</dbReference>
<name>A0A3P5WUV4_9BACL</name>
<dbReference type="AlphaFoldDB" id="A0A3P5WUV4"/>
<feature type="transmembrane region" description="Helical" evidence="1">
    <location>
        <begin position="33"/>
        <end position="53"/>
    </location>
</feature>
<keyword evidence="1" id="KW-1133">Transmembrane helix</keyword>
<dbReference type="RefSeq" id="WP_124068660.1">
    <property type="nucleotide sequence ID" value="NZ_CBCRXF010000003.1"/>
</dbReference>
<keyword evidence="3" id="KW-1185">Reference proteome</keyword>
<keyword evidence="1" id="KW-0812">Transmembrane</keyword>
<feature type="transmembrane region" description="Helical" evidence="1">
    <location>
        <begin position="73"/>
        <end position="99"/>
    </location>
</feature>
<protein>
    <recommendedName>
        <fullName evidence="4">Yip1 domain protein</fullName>
    </recommendedName>
</protein>
<accession>A0A3P5WUV4</accession>
<dbReference type="EMBL" id="UXAV01000015">
    <property type="protein sequence ID" value="VDC19086.1"/>
    <property type="molecule type" value="Genomic_DNA"/>
</dbReference>
<reference evidence="2 3" key="1">
    <citation type="submission" date="2018-11" db="EMBL/GenBank/DDBJ databases">
        <authorList>
            <person name="Criscuolo A."/>
        </authorList>
    </citation>
    <scope>NUCLEOTIDE SEQUENCE [LARGE SCALE GENOMIC DNA]</scope>
    <source>
        <strain evidence="2">ATB-66</strain>
    </source>
</reference>
<sequence>MFFDFKFWHFLTNPRDLTNKLQTSEMRGFTKRIWIVFLIGVLLFSLREIWGMGTQSLTPLLSTMTTTDYTLARYASLVGTIIWAIIYLAFHFFGIAYILSLLTGIPFKKLLPLQLLVTGLLLLEKAVIFLVFTMIGGTANVSFLSFGPLAITFLDNLYIVFALNQITITTVLIIVLQSRFIRSYTGIPEKRNLLLILIGIHLVMALITAAIGFIPMEGLFNSIVGGGALHE</sequence>
<evidence type="ECO:0008006" key="4">
    <source>
        <dbReference type="Google" id="ProtNLM"/>
    </source>
</evidence>
<gene>
    <name evidence="2" type="ORF">FILTAD_00205</name>
</gene>
<organism evidence="2 3">
    <name type="scientific">Filibacter tadaridae</name>
    <dbReference type="NCBI Taxonomy" id="2483811"/>
    <lineage>
        <taxon>Bacteria</taxon>
        <taxon>Bacillati</taxon>
        <taxon>Bacillota</taxon>
        <taxon>Bacilli</taxon>
        <taxon>Bacillales</taxon>
        <taxon>Caryophanaceae</taxon>
        <taxon>Filibacter</taxon>
    </lineage>
</organism>
<feature type="transmembrane region" description="Helical" evidence="1">
    <location>
        <begin position="193"/>
        <end position="214"/>
    </location>
</feature>